<evidence type="ECO:0000313" key="2">
    <source>
        <dbReference type="Proteomes" id="UP001374893"/>
    </source>
</evidence>
<dbReference type="RefSeq" id="WP_338684374.1">
    <property type="nucleotide sequence ID" value="NZ_AP024702.1"/>
</dbReference>
<gene>
    <name evidence="1" type="ORF">HAHE_21820</name>
</gene>
<reference evidence="1 2" key="1">
    <citation type="submission" date="2021-06" db="EMBL/GenBank/DDBJ databases">
        <title>Complete genome of Haloferula helveola possessing various polysaccharide degrading enzymes.</title>
        <authorList>
            <person name="Takami H."/>
            <person name="Huang C."/>
            <person name="Hamasaki K."/>
        </authorList>
    </citation>
    <scope>NUCLEOTIDE SEQUENCE [LARGE SCALE GENOMIC DNA]</scope>
    <source>
        <strain evidence="1 2">CN-1</strain>
    </source>
</reference>
<proteinExistence type="predicted"/>
<organism evidence="1 2">
    <name type="scientific">Haloferula helveola</name>
    <dbReference type="NCBI Taxonomy" id="490095"/>
    <lineage>
        <taxon>Bacteria</taxon>
        <taxon>Pseudomonadati</taxon>
        <taxon>Verrucomicrobiota</taxon>
        <taxon>Verrucomicrobiia</taxon>
        <taxon>Verrucomicrobiales</taxon>
        <taxon>Verrucomicrobiaceae</taxon>
        <taxon>Haloferula</taxon>
    </lineage>
</organism>
<sequence>MKARENPFAPGRMERVLPFDPELVGTTWQEIESRWESLGRRACVVGHHGAGKTTFLDGFERRLCGRVPVVRLFFNRSKRRLEPEDLEKLGDLGGKCLLVDGDRHLPLRDRIELWHGARKASGVVSARHRAGRLPVLLGLRSNPQLAESLLGRACPKEAAEFRELLPALLRRHRGNIRNVWLECYDRWAG</sequence>
<evidence type="ECO:0000313" key="1">
    <source>
        <dbReference type="EMBL" id="BCX48274.1"/>
    </source>
</evidence>
<protein>
    <recommendedName>
        <fullName evidence="3">ATP-binding protein</fullName>
    </recommendedName>
</protein>
<name>A0ABM7RA99_9BACT</name>
<dbReference type="Proteomes" id="UP001374893">
    <property type="component" value="Chromosome"/>
</dbReference>
<keyword evidence="2" id="KW-1185">Reference proteome</keyword>
<accession>A0ABM7RA99</accession>
<dbReference type="EMBL" id="AP024702">
    <property type="protein sequence ID" value="BCX48274.1"/>
    <property type="molecule type" value="Genomic_DNA"/>
</dbReference>
<evidence type="ECO:0008006" key="3">
    <source>
        <dbReference type="Google" id="ProtNLM"/>
    </source>
</evidence>